<evidence type="ECO:0000313" key="6">
    <source>
        <dbReference type="Proteomes" id="UP001238163"/>
    </source>
</evidence>
<reference evidence="5" key="1">
    <citation type="submission" date="2023-07" db="EMBL/GenBank/DDBJ databases">
        <title>Genomic Encyclopedia of Type Strains, Phase IV (KMG-IV): sequencing the most valuable type-strain genomes for metagenomic binning, comparative biology and taxonomic classification.</title>
        <authorList>
            <person name="Goeker M."/>
        </authorList>
    </citation>
    <scope>NUCLEOTIDE SEQUENCE</scope>
    <source>
        <strain evidence="5">DSM 24202</strain>
    </source>
</reference>
<feature type="domain" description="PDZ" evidence="4">
    <location>
        <begin position="351"/>
        <end position="440"/>
    </location>
</feature>
<dbReference type="GO" id="GO:0006508">
    <property type="term" value="P:proteolysis"/>
    <property type="evidence" value="ECO:0007669"/>
    <property type="project" value="UniProtKB-KW"/>
</dbReference>
<dbReference type="SUPFAM" id="SSF50494">
    <property type="entry name" value="Trypsin-like serine proteases"/>
    <property type="match status" value="1"/>
</dbReference>
<keyword evidence="6" id="KW-1185">Reference proteome</keyword>
<dbReference type="InterPro" id="IPR001478">
    <property type="entry name" value="PDZ"/>
</dbReference>
<proteinExistence type="predicted"/>
<dbReference type="InterPro" id="IPR009003">
    <property type="entry name" value="Peptidase_S1_PA"/>
</dbReference>
<dbReference type="Gene3D" id="2.30.42.10">
    <property type="match status" value="2"/>
</dbReference>
<dbReference type="InterPro" id="IPR051201">
    <property type="entry name" value="Chloro_Bact_Ser_Proteases"/>
</dbReference>
<name>A0AAE4APH8_9BACT</name>
<keyword evidence="3" id="KW-0732">Signal</keyword>
<dbReference type="Pfam" id="PF13180">
    <property type="entry name" value="PDZ_2"/>
    <property type="match status" value="1"/>
</dbReference>
<evidence type="ECO:0000259" key="4">
    <source>
        <dbReference type="SMART" id="SM00228"/>
    </source>
</evidence>
<dbReference type="PANTHER" id="PTHR43343:SF3">
    <property type="entry name" value="PROTEASE DO-LIKE 8, CHLOROPLASTIC"/>
    <property type="match status" value="1"/>
</dbReference>
<dbReference type="InterPro" id="IPR001940">
    <property type="entry name" value="Peptidase_S1C"/>
</dbReference>
<organism evidence="5 6">
    <name type="scientific">Oligosphaera ethanolica</name>
    <dbReference type="NCBI Taxonomy" id="760260"/>
    <lineage>
        <taxon>Bacteria</taxon>
        <taxon>Pseudomonadati</taxon>
        <taxon>Lentisphaerota</taxon>
        <taxon>Oligosphaeria</taxon>
        <taxon>Oligosphaerales</taxon>
        <taxon>Oligosphaeraceae</taxon>
        <taxon>Oligosphaera</taxon>
    </lineage>
</organism>
<protein>
    <submittedName>
        <fullName evidence="5">Serine protease Do</fullName>
        <ecNumber evidence="5">3.4.21.107</ecNumber>
    </submittedName>
</protein>
<comment type="caution">
    <text evidence="5">The sequence shown here is derived from an EMBL/GenBank/DDBJ whole genome shotgun (WGS) entry which is preliminary data.</text>
</comment>
<dbReference type="SUPFAM" id="SSF50156">
    <property type="entry name" value="PDZ domain-like"/>
    <property type="match status" value="2"/>
</dbReference>
<dbReference type="EMBL" id="JAUSVL010000001">
    <property type="protein sequence ID" value="MDQ0289407.1"/>
    <property type="molecule type" value="Genomic_DNA"/>
</dbReference>
<dbReference type="GO" id="GO:0004252">
    <property type="term" value="F:serine-type endopeptidase activity"/>
    <property type="evidence" value="ECO:0007669"/>
    <property type="project" value="InterPro"/>
</dbReference>
<dbReference type="InterPro" id="IPR036034">
    <property type="entry name" value="PDZ_sf"/>
</dbReference>
<dbReference type="SMART" id="SM00228">
    <property type="entry name" value="PDZ"/>
    <property type="match status" value="2"/>
</dbReference>
<feature type="signal peptide" evidence="3">
    <location>
        <begin position="1"/>
        <end position="22"/>
    </location>
</feature>
<dbReference type="Proteomes" id="UP001238163">
    <property type="component" value="Unassembled WGS sequence"/>
</dbReference>
<feature type="chain" id="PRO_5042028767" evidence="3">
    <location>
        <begin position="23"/>
        <end position="454"/>
    </location>
</feature>
<evidence type="ECO:0000256" key="2">
    <source>
        <dbReference type="ARBA" id="ARBA00022801"/>
    </source>
</evidence>
<dbReference type="PANTHER" id="PTHR43343">
    <property type="entry name" value="PEPTIDASE S12"/>
    <property type="match status" value="1"/>
</dbReference>
<evidence type="ECO:0000256" key="1">
    <source>
        <dbReference type="ARBA" id="ARBA00022670"/>
    </source>
</evidence>
<gene>
    <name evidence="5" type="ORF">J3R75_001514</name>
</gene>
<sequence length="454" mass="50215">MRSTLRCLIAILFFGAAWHCPAEETRLGNRLTPAVLAVRKALPWVVNIGTEQVIRVDDGYDVFYNDFFKWYSPRSKEVIEYFPLGSGVIVDPRGLVVTNYHVIQRAQRIEIRLWDGTTHQAELVGFDASNDLCLLRLVGDFKDKPLATAAFALPDDVLLGETVLSVGNPFGLEHSVSQGVISAINRKLEDGETTYDDILQTDAAINPGNSGGPLINLNGELIGLNLAIRHDAQGIGFVIPMKRIEQFLSHWLLPERFSSACLGMVLDQPFVMGNKGIILPEVMSCSDTHRAGLQKGDEVVAVNDQPIRRLADFGRAVWALRTGDNVRMTLAAGREVTTTVGTMRAPKLIQTRLGLQVQKLTRTLNEAMGFKPDLAGLTISEIYPEGAFARQQPTWRQVLKRGDVIIQVEDRLTPDENALAEVLSKTRSGQNLRLIVLSLQGRHYVTLAVDITLN</sequence>
<dbReference type="EC" id="3.4.21.107" evidence="5"/>
<dbReference type="Pfam" id="PF13365">
    <property type="entry name" value="Trypsin_2"/>
    <property type="match status" value="1"/>
</dbReference>
<accession>A0AAE4APH8</accession>
<dbReference type="RefSeq" id="WP_307260826.1">
    <property type="nucleotide sequence ID" value="NZ_JAUSVL010000001.1"/>
</dbReference>
<evidence type="ECO:0000313" key="5">
    <source>
        <dbReference type="EMBL" id="MDQ0289407.1"/>
    </source>
</evidence>
<dbReference type="Gene3D" id="2.40.10.120">
    <property type="match status" value="1"/>
</dbReference>
<keyword evidence="1 5" id="KW-0645">Protease</keyword>
<dbReference type="PRINTS" id="PR00834">
    <property type="entry name" value="PROTEASES2C"/>
</dbReference>
<keyword evidence="2 5" id="KW-0378">Hydrolase</keyword>
<evidence type="ECO:0000256" key="3">
    <source>
        <dbReference type="SAM" id="SignalP"/>
    </source>
</evidence>
<dbReference type="AlphaFoldDB" id="A0AAE4APH8"/>
<feature type="domain" description="PDZ" evidence="4">
    <location>
        <begin position="233"/>
        <end position="334"/>
    </location>
</feature>